<evidence type="ECO:0000313" key="5">
    <source>
        <dbReference type="Proteomes" id="UP000305888"/>
    </source>
</evidence>
<evidence type="ECO:0000313" key="4">
    <source>
        <dbReference type="EMBL" id="QDL92247.1"/>
    </source>
</evidence>
<dbReference type="InterPro" id="IPR023801">
    <property type="entry name" value="His_deacetylse_dom"/>
</dbReference>
<dbReference type="Proteomes" id="UP000305888">
    <property type="component" value="Chromosome"/>
</dbReference>
<dbReference type="PANTHER" id="PTHR10625">
    <property type="entry name" value="HISTONE DEACETYLASE HDAC1-RELATED"/>
    <property type="match status" value="1"/>
</dbReference>
<protein>
    <submittedName>
        <fullName evidence="4">Histone deacetylase</fullName>
    </submittedName>
</protein>
<keyword evidence="2" id="KW-0378">Hydrolase</keyword>
<dbReference type="PANTHER" id="PTHR10625:SF19">
    <property type="entry name" value="HISTONE DEACETYLASE 12"/>
    <property type="match status" value="1"/>
</dbReference>
<evidence type="ECO:0000256" key="1">
    <source>
        <dbReference type="ARBA" id="ARBA00005947"/>
    </source>
</evidence>
<dbReference type="OrthoDB" id="9808367at2"/>
<keyword evidence="5" id="KW-1185">Reference proteome</keyword>
<proteinExistence type="inferred from homology"/>
<sequence length="304" mass="32208">MPPLVWHPDYTITLSRGRRFPMSKYGYLRAALVRRGMMPESGGYLAPAPASLSRIARVHEIGYVERVFDGRMTRAELLGIGLGSSEHIARRSRLACAGTLLAARLALEHGLACNLAGGSHHAGPLSGAGYCVFNDVAVAARSLLDEGAVSRVTVVDLDVHQGDGTARIFDGDPDVTTFSLHAEANYPREKARSSLDIGLPDGTGDAAYLDTLSAALDRVLAGPRPGIVFYNAGADPVAEDRLGRLSLTRAGLAARDRMVLSRLRALGLPVVTVLGGGYGHDPLEVAERHVLLIEAARDSLASVA</sequence>
<dbReference type="AlphaFoldDB" id="A0A5B8FHJ8"/>
<dbReference type="InterPro" id="IPR023696">
    <property type="entry name" value="Ureohydrolase_dom_sf"/>
</dbReference>
<evidence type="ECO:0000259" key="3">
    <source>
        <dbReference type="Pfam" id="PF00850"/>
    </source>
</evidence>
<dbReference type="Gene3D" id="3.40.800.20">
    <property type="entry name" value="Histone deacetylase domain"/>
    <property type="match status" value="1"/>
</dbReference>
<name>A0A5B8FHJ8_9RHOB</name>
<dbReference type="PRINTS" id="PR01270">
    <property type="entry name" value="HDASUPER"/>
</dbReference>
<dbReference type="RefSeq" id="WP_138572887.1">
    <property type="nucleotide sequence ID" value="NZ_CP040818.1"/>
</dbReference>
<dbReference type="InterPro" id="IPR037138">
    <property type="entry name" value="His_deacetylse_dom_sf"/>
</dbReference>
<dbReference type="SUPFAM" id="SSF52768">
    <property type="entry name" value="Arginase/deacetylase"/>
    <property type="match status" value="1"/>
</dbReference>
<dbReference type="Pfam" id="PF00850">
    <property type="entry name" value="Hist_deacetyl"/>
    <property type="match status" value="1"/>
</dbReference>
<feature type="domain" description="Histone deacetylase" evidence="3">
    <location>
        <begin position="25"/>
        <end position="289"/>
    </location>
</feature>
<gene>
    <name evidence="4" type="ORF">FDP22_10930</name>
</gene>
<dbReference type="InterPro" id="IPR044150">
    <property type="entry name" value="HDAC_classIV"/>
</dbReference>
<dbReference type="GO" id="GO:0016787">
    <property type="term" value="F:hydrolase activity"/>
    <property type="evidence" value="ECO:0007669"/>
    <property type="project" value="UniProtKB-KW"/>
</dbReference>
<evidence type="ECO:0000256" key="2">
    <source>
        <dbReference type="ARBA" id="ARBA00022801"/>
    </source>
</evidence>
<dbReference type="GO" id="GO:0040029">
    <property type="term" value="P:epigenetic regulation of gene expression"/>
    <property type="evidence" value="ECO:0007669"/>
    <property type="project" value="TreeGrafter"/>
</dbReference>
<reference evidence="4 5" key="1">
    <citation type="submission" date="2019-06" db="EMBL/GenBank/DDBJ databases">
        <title>Genome sequence of Rhodobacteraceae bacterium D4M1.</title>
        <authorList>
            <person name="Cao J."/>
        </authorList>
    </citation>
    <scope>NUCLEOTIDE SEQUENCE [LARGE SCALE GENOMIC DNA]</scope>
    <source>
        <strain evidence="4 5">D4M1</strain>
    </source>
</reference>
<accession>A0A5B8FHJ8</accession>
<dbReference type="CDD" id="cd09993">
    <property type="entry name" value="HDAC_classIV"/>
    <property type="match status" value="1"/>
</dbReference>
<dbReference type="KEGG" id="ppru:FDP22_10930"/>
<organism evidence="4 5">
    <name type="scientific">Paroceanicella profunda</name>
    <dbReference type="NCBI Taxonomy" id="2579971"/>
    <lineage>
        <taxon>Bacteria</taxon>
        <taxon>Pseudomonadati</taxon>
        <taxon>Pseudomonadota</taxon>
        <taxon>Alphaproteobacteria</taxon>
        <taxon>Rhodobacterales</taxon>
        <taxon>Paracoccaceae</taxon>
        <taxon>Paroceanicella</taxon>
    </lineage>
</organism>
<dbReference type="EMBL" id="CP040818">
    <property type="protein sequence ID" value="QDL92247.1"/>
    <property type="molecule type" value="Genomic_DNA"/>
</dbReference>
<dbReference type="InterPro" id="IPR000286">
    <property type="entry name" value="HDACs"/>
</dbReference>
<dbReference type="GO" id="GO:0004407">
    <property type="term" value="F:histone deacetylase activity"/>
    <property type="evidence" value="ECO:0007669"/>
    <property type="project" value="InterPro"/>
</dbReference>
<comment type="similarity">
    <text evidence="1">Belongs to the histone deacetylase family.</text>
</comment>